<feature type="binding site" evidence="8">
    <location>
        <position position="69"/>
    </location>
    <ligand>
        <name>substrate</name>
    </ligand>
</feature>
<keyword evidence="6 8" id="KW-0418">Kinase</keyword>
<evidence type="ECO:0000256" key="6">
    <source>
        <dbReference type="ARBA" id="ARBA00022777"/>
    </source>
</evidence>
<dbReference type="EMBL" id="CP036262">
    <property type="protein sequence ID" value="QDS91287.1"/>
    <property type="molecule type" value="Genomic_DNA"/>
</dbReference>
<dbReference type="SUPFAM" id="SSF53633">
    <property type="entry name" value="Carbamate kinase-like"/>
    <property type="match status" value="1"/>
</dbReference>
<dbReference type="GO" id="GO:0055129">
    <property type="term" value="P:L-proline biosynthetic process"/>
    <property type="evidence" value="ECO:0007669"/>
    <property type="project" value="UniProtKB-UniRule"/>
</dbReference>
<dbReference type="GO" id="GO:0005829">
    <property type="term" value="C:cytosol"/>
    <property type="evidence" value="ECO:0007669"/>
    <property type="project" value="TreeGrafter"/>
</dbReference>
<name>A0A517M918_9BACT</name>
<dbReference type="InterPro" id="IPR005715">
    <property type="entry name" value="Glu_5kinase/COase_Synthase"/>
</dbReference>
<evidence type="ECO:0000259" key="9">
    <source>
        <dbReference type="SMART" id="SM00359"/>
    </source>
</evidence>
<dbReference type="GO" id="GO:0005524">
    <property type="term" value="F:ATP binding"/>
    <property type="evidence" value="ECO:0007669"/>
    <property type="project" value="UniProtKB-KW"/>
</dbReference>
<comment type="function">
    <text evidence="8">Catalyzes the transfer of a phosphate group to glutamate to form L-glutamate 5-phosphate.</text>
</comment>
<feature type="domain" description="PUA" evidence="9">
    <location>
        <begin position="298"/>
        <end position="371"/>
    </location>
</feature>
<dbReference type="KEGG" id="rml:FF011L_00160"/>
<dbReference type="InterPro" id="IPR036974">
    <property type="entry name" value="PUA_sf"/>
</dbReference>
<protein>
    <recommendedName>
        <fullName evidence="8">Glutamate 5-kinase</fullName>
        <ecNumber evidence="8">2.7.2.11</ecNumber>
    </recommendedName>
    <alternativeName>
        <fullName evidence="8">Gamma-glutamyl kinase</fullName>
        <shortName evidence="8">GK</shortName>
    </alternativeName>
</protein>
<dbReference type="PROSITE" id="PS50890">
    <property type="entry name" value="PUA"/>
    <property type="match status" value="1"/>
</dbReference>
<keyword evidence="7 8" id="KW-0067">ATP-binding</keyword>
<keyword evidence="2 8" id="KW-0028">Amino-acid biosynthesis</keyword>
<dbReference type="RefSeq" id="WP_145349376.1">
    <property type="nucleotide sequence ID" value="NZ_CP036262.1"/>
</dbReference>
<accession>A0A517M918</accession>
<dbReference type="NCBIfam" id="TIGR01027">
    <property type="entry name" value="proB"/>
    <property type="match status" value="1"/>
</dbReference>
<keyword evidence="5 8" id="KW-0547">Nucleotide-binding</keyword>
<dbReference type="InterPro" id="IPR001048">
    <property type="entry name" value="Asp/Glu/Uridylate_kinase"/>
</dbReference>
<dbReference type="PROSITE" id="PS00902">
    <property type="entry name" value="GLUTAMATE_5_KINASE"/>
    <property type="match status" value="1"/>
</dbReference>
<comment type="pathway">
    <text evidence="8">Amino-acid biosynthesis; L-proline biosynthesis; L-glutamate 5-semialdehyde from L-glutamate: step 1/2.</text>
</comment>
<evidence type="ECO:0000256" key="2">
    <source>
        <dbReference type="ARBA" id="ARBA00022605"/>
    </source>
</evidence>
<comment type="caution">
    <text evidence="8">Lacks conserved residue(s) required for the propagation of feature annotation.</text>
</comment>
<sequence length="400" mass="42470">MPLTPFEPDNAPDPQRVQLITEIQTVIVKVGTRVLTGGSGQLNLERIKQLSEQLCRISNAGYHTVLVSSGAVGAGMGRLGMTTRPTGLAKLQAVAAIGQSLLIQAYEDAMSEMGYHAAQVLLTAEDLRHRTTYLNIRNALLQIHELGSIAVINENDSVAVEELMTTFGDNDRMAAAVSGLLQDALLVMLSDVDGLMDGHPRETTSQVIPEVETMGKSIWNLVLPPDSDGMSKGGMASKLLAASTANSFGHSAIIAAGHTSNILDRIFAGEQIGTLFLPSSEPLMGRRRWIGDAAAIAGQVHIDDGATAAIFDGNSLLSIGIVRCNGGFQRGDCVEICEPSGRVVARGLTNYSSQELEKIAGVPTDRIADVLGHCPYDAAIHRDNMAIGGEEETYAVPMDL</sequence>
<feature type="binding site" evidence="8">
    <location>
        <position position="156"/>
    </location>
    <ligand>
        <name>substrate</name>
    </ligand>
</feature>
<dbReference type="FunFam" id="3.40.1160.10:FF:000006">
    <property type="entry name" value="Glutamate 5-kinase"/>
    <property type="match status" value="1"/>
</dbReference>
<evidence type="ECO:0000256" key="4">
    <source>
        <dbReference type="ARBA" id="ARBA00022679"/>
    </source>
</evidence>
<evidence type="ECO:0000256" key="7">
    <source>
        <dbReference type="ARBA" id="ARBA00022840"/>
    </source>
</evidence>
<dbReference type="UniPathway" id="UPA00098">
    <property type="reaction ID" value="UER00359"/>
</dbReference>
<dbReference type="GO" id="GO:0004349">
    <property type="term" value="F:glutamate 5-kinase activity"/>
    <property type="evidence" value="ECO:0007669"/>
    <property type="project" value="UniProtKB-UniRule"/>
</dbReference>
<evidence type="ECO:0000313" key="11">
    <source>
        <dbReference type="Proteomes" id="UP000320672"/>
    </source>
</evidence>
<feature type="binding site" evidence="8">
    <location>
        <begin position="190"/>
        <end position="191"/>
    </location>
    <ligand>
        <name>ATP</name>
        <dbReference type="ChEBI" id="CHEBI:30616"/>
    </ligand>
</feature>
<dbReference type="AlphaFoldDB" id="A0A517M918"/>
<feature type="binding site" evidence="8">
    <location>
        <position position="29"/>
    </location>
    <ligand>
        <name>ATP</name>
        <dbReference type="ChEBI" id="CHEBI:30616"/>
    </ligand>
</feature>
<dbReference type="InterPro" id="IPR019797">
    <property type="entry name" value="Glutamate_5-kinase_CS"/>
</dbReference>
<dbReference type="Proteomes" id="UP000320672">
    <property type="component" value="Chromosome"/>
</dbReference>
<comment type="catalytic activity">
    <reaction evidence="8">
        <text>L-glutamate + ATP = L-glutamyl 5-phosphate + ADP</text>
        <dbReference type="Rhea" id="RHEA:14877"/>
        <dbReference type="ChEBI" id="CHEBI:29985"/>
        <dbReference type="ChEBI" id="CHEBI:30616"/>
        <dbReference type="ChEBI" id="CHEBI:58274"/>
        <dbReference type="ChEBI" id="CHEBI:456216"/>
        <dbReference type="EC" id="2.7.2.11"/>
    </reaction>
</comment>
<reference evidence="10 11" key="1">
    <citation type="submission" date="2019-02" db="EMBL/GenBank/DDBJ databases">
        <title>Deep-cultivation of Planctomycetes and their phenomic and genomic characterization uncovers novel biology.</title>
        <authorList>
            <person name="Wiegand S."/>
            <person name="Jogler M."/>
            <person name="Boedeker C."/>
            <person name="Pinto D."/>
            <person name="Vollmers J."/>
            <person name="Rivas-Marin E."/>
            <person name="Kohn T."/>
            <person name="Peeters S.H."/>
            <person name="Heuer A."/>
            <person name="Rast P."/>
            <person name="Oberbeckmann S."/>
            <person name="Bunk B."/>
            <person name="Jeske O."/>
            <person name="Meyerdierks A."/>
            <person name="Storesund J.E."/>
            <person name="Kallscheuer N."/>
            <person name="Luecker S."/>
            <person name="Lage O.M."/>
            <person name="Pohl T."/>
            <person name="Merkel B.J."/>
            <person name="Hornburger P."/>
            <person name="Mueller R.-W."/>
            <person name="Bruemmer F."/>
            <person name="Labrenz M."/>
            <person name="Spormann A.M."/>
            <person name="Op den Camp H."/>
            <person name="Overmann J."/>
            <person name="Amann R."/>
            <person name="Jetten M.S.M."/>
            <person name="Mascher T."/>
            <person name="Medema M.H."/>
            <person name="Devos D.P."/>
            <person name="Kaster A.-K."/>
            <person name="Ovreas L."/>
            <person name="Rohde M."/>
            <person name="Galperin M.Y."/>
            <person name="Jogler C."/>
        </authorList>
    </citation>
    <scope>NUCLEOTIDE SEQUENCE [LARGE SCALE GENOMIC DNA]</scope>
    <source>
        <strain evidence="10 11">FF011L</strain>
    </source>
</reference>
<dbReference type="PIRSF" id="PIRSF000729">
    <property type="entry name" value="GK"/>
    <property type="match status" value="1"/>
</dbReference>
<dbReference type="SUPFAM" id="SSF88697">
    <property type="entry name" value="PUA domain-like"/>
    <property type="match status" value="1"/>
</dbReference>
<keyword evidence="11" id="KW-1185">Reference proteome</keyword>
<dbReference type="CDD" id="cd21157">
    <property type="entry name" value="PUA_G5K"/>
    <property type="match status" value="1"/>
</dbReference>
<feature type="binding site" evidence="8">
    <location>
        <position position="170"/>
    </location>
    <ligand>
        <name>substrate</name>
    </ligand>
</feature>
<dbReference type="EC" id="2.7.2.11" evidence="8"/>
<evidence type="ECO:0000256" key="3">
    <source>
        <dbReference type="ARBA" id="ARBA00022650"/>
    </source>
</evidence>
<dbReference type="Gene3D" id="3.40.1160.10">
    <property type="entry name" value="Acetylglutamate kinase-like"/>
    <property type="match status" value="2"/>
</dbReference>
<dbReference type="Gene3D" id="2.30.130.10">
    <property type="entry name" value="PUA domain"/>
    <property type="match status" value="1"/>
</dbReference>
<dbReference type="InterPro" id="IPR011529">
    <property type="entry name" value="Glu_5kinase"/>
</dbReference>
<dbReference type="InterPro" id="IPR001057">
    <property type="entry name" value="Glu/AcGlu_kinase"/>
</dbReference>
<evidence type="ECO:0000256" key="5">
    <source>
        <dbReference type="ARBA" id="ARBA00022741"/>
    </source>
</evidence>
<comment type="subcellular location">
    <subcellularLocation>
        <location evidence="8">Cytoplasm</location>
    </subcellularLocation>
</comment>
<dbReference type="PRINTS" id="PR00474">
    <property type="entry name" value="GLU5KINASE"/>
</dbReference>
<proteinExistence type="inferred from homology"/>
<dbReference type="InterPro" id="IPR041739">
    <property type="entry name" value="G5K_ProB"/>
</dbReference>
<comment type="similarity">
    <text evidence="8">Belongs to the glutamate 5-kinase family.</text>
</comment>
<dbReference type="InterPro" id="IPR036393">
    <property type="entry name" value="AceGlu_kinase-like_sf"/>
</dbReference>
<keyword evidence="3 8" id="KW-0641">Proline biosynthesis</keyword>
<evidence type="ECO:0000256" key="8">
    <source>
        <dbReference type="HAMAP-Rule" id="MF_00456"/>
    </source>
</evidence>
<keyword evidence="1 8" id="KW-0963">Cytoplasm</keyword>
<dbReference type="OrthoDB" id="9804434at2"/>
<dbReference type="GO" id="GO:0003723">
    <property type="term" value="F:RNA binding"/>
    <property type="evidence" value="ECO:0007669"/>
    <property type="project" value="InterPro"/>
</dbReference>
<dbReference type="Pfam" id="PF00696">
    <property type="entry name" value="AA_kinase"/>
    <property type="match status" value="1"/>
</dbReference>
<dbReference type="PANTHER" id="PTHR43654">
    <property type="entry name" value="GLUTAMATE 5-KINASE"/>
    <property type="match status" value="1"/>
</dbReference>
<dbReference type="SMART" id="SM00359">
    <property type="entry name" value="PUA"/>
    <property type="match status" value="1"/>
</dbReference>
<dbReference type="HAMAP" id="MF_00456">
    <property type="entry name" value="ProB"/>
    <property type="match status" value="1"/>
</dbReference>
<evidence type="ECO:0000256" key="1">
    <source>
        <dbReference type="ARBA" id="ARBA00022490"/>
    </source>
</evidence>
<gene>
    <name evidence="8 10" type="primary">proB</name>
    <name evidence="10" type="ORF">FF011L_00160</name>
</gene>
<dbReference type="PANTHER" id="PTHR43654:SF1">
    <property type="entry name" value="ISOPENTENYL PHOSPHATE KINASE"/>
    <property type="match status" value="1"/>
</dbReference>
<dbReference type="InterPro" id="IPR002478">
    <property type="entry name" value="PUA"/>
</dbReference>
<organism evidence="10 11">
    <name type="scientific">Roseimaritima multifibrata</name>
    <dbReference type="NCBI Taxonomy" id="1930274"/>
    <lineage>
        <taxon>Bacteria</taxon>
        <taxon>Pseudomonadati</taxon>
        <taxon>Planctomycetota</taxon>
        <taxon>Planctomycetia</taxon>
        <taxon>Pirellulales</taxon>
        <taxon>Pirellulaceae</taxon>
        <taxon>Roseimaritima</taxon>
    </lineage>
</organism>
<dbReference type="CDD" id="cd04242">
    <property type="entry name" value="AAK_G5K_ProB"/>
    <property type="match status" value="1"/>
</dbReference>
<dbReference type="Pfam" id="PF01472">
    <property type="entry name" value="PUA"/>
    <property type="match status" value="1"/>
</dbReference>
<keyword evidence="4 8" id="KW-0808">Transferase</keyword>
<dbReference type="InterPro" id="IPR015947">
    <property type="entry name" value="PUA-like_sf"/>
</dbReference>
<evidence type="ECO:0000313" key="10">
    <source>
        <dbReference type="EMBL" id="QDS91287.1"/>
    </source>
</evidence>